<protein>
    <submittedName>
        <fullName evidence="2">Uncharacterized protein</fullName>
    </submittedName>
</protein>
<feature type="coiled-coil region" evidence="1">
    <location>
        <begin position="132"/>
        <end position="159"/>
    </location>
</feature>
<reference evidence="3" key="1">
    <citation type="journal article" date="2016" name="Nature">
        <title>Genome evolution in the allotetraploid frog Xenopus laevis.</title>
        <authorList>
            <person name="Session A.M."/>
            <person name="Uno Y."/>
            <person name="Kwon T."/>
            <person name="Chapman J.A."/>
            <person name="Toyoda A."/>
            <person name="Takahashi S."/>
            <person name="Fukui A."/>
            <person name="Hikosaka A."/>
            <person name="Suzuki A."/>
            <person name="Kondo M."/>
            <person name="van Heeringen S.J."/>
            <person name="Quigley I."/>
            <person name="Heinz S."/>
            <person name="Ogino H."/>
            <person name="Ochi H."/>
            <person name="Hellsten U."/>
            <person name="Lyons J.B."/>
            <person name="Simakov O."/>
            <person name="Putnam N."/>
            <person name="Stites J."/>
            <person name="Kuroki Y."/>
            <person name="Tanaka T."/>
            <person name="Michiue T."/>
            <person name="Watanabe M."/>
            <person name="Bogdanovic O."/>
            <person name="Lister R."/>
            <person name="Georgiou G."/>
            <person name="Paranjpe S.S."/>
            <person name="van Kruijsbergen I."/>
            <person name="Shu S."/>
            <person name="Carlson J."/>
            <person name="Kinoshita T."/>
            <person name="Ohta Y."/>
            <person name="Mawaribuchi S."/>
            <person name="Jenkins J."/>
            <person name="Grimwood J."/>
            <person name="Schmutz J."/>
            <person name="Mitros T."/>
            <person name="Mozaffari S.V."/>
            <person name="Suzuki Y."/>
            <person name="Haramoto Y."/>
            <person name="Yamamoto T.S."/>
            <person name="Takagi C."/>
            <person name="Heald R."/>
            <person name="Miller K."/>
            <person name="Haudenschild C."/>
            <person name="Kitzman J."/>
            <person name="Nakayama T."/>
            <person name="Izutsu Y."/>
            <person name="Robert J."/>
            <person name="Fortriede J."/>
            <person name="Burns K."/>
            <person name="Lotay V."/>
            <person name="Karimi K."/>
            <person name="Yasuoka Y."/>
            <person name="Dichmann D.S."/>
            <person name="Flajnik M.F."/>
            <person name="Houston D.W."/>
            <person name="Shendure J."/>
            <person name="DuPasquier L."/>
            <person name="Vize P.D."/>
            <person name="Zorn A.M."/>
            <person name="Ito M."/>
            <person name="Marcotte E.M."/>
            <person name="Wallingford J.B."/>
            <person name="Ito Y."/>
            <person name="Asashima M."/>
            <person name="Ueno N."/>
            <person name="Matsuda Y."/>
            <person name="Veenstra G.J."/>
            <person name="Fujiyama A."/>
            <person name="Harland R.M."/>
            <person name="Taira M."/>
            <person name="Rokhsar D.S."/>
        </authorList>
    </citation>
    <scope>NUCLEOTIDE SEQUENCE [LARGE SCALE GENOMIC DNA]</scope>
    <source>
        <strain evidence="3">J</strain>
    </source>
</reference>
<organism evidence="2 3">
    <name type="scientific">Xenopus laevis</name>
    <name type="common">African clawed frog</name>
    <dbReference type="NCBI Taxonomy" id="8355"/>
    <lineage>
        <taxon>Eukaryota</taxon>
        <taxon>Metazoa</taxon>
        <taxon>Chordata</taxon>
        <taxon>Craniata</taxon>
        <taxon>Vertebrata</taxon>
        <taxon>Euteleostomi</taxon>
        <taxon>Amphibia</taxon>
        <taxon>Batrachia</taxon>
        <taxon>Anura</taxon>
        <taxon>Pipoidea</taxon>
        <taxon>Pipidae</taxon>
        <taxon>Xenopodinae</taxon>
        <taxon>Xenopus</taxon>
        <taxon>Xenopus</taxon>
    </lineage>
</organism>
<sequence length="339" mass="39605">MEHIGSENTIYSERKHKLDSIYRDSSINLTIDYKNLFYKLENLSLKELRTWWEISRFEKYIQLQMLPTGLHIKKFPTYLTVNVTFMESWIQVLTDCSLKLMDLPIIEKKSAHESLEANLKIVKSDLLETMEKPEFDSLNKKLQIKLKDLEKEIMEIKVRKFTRDKRDYESNRVYNTFKTTRTSYAQRNNYRSTSTPNKSILKKGGTQKYVSFLGGEIDSTDEFDSVAGSPSSSFSSRENMALEFFPLKYSENKSSHPFRRNTGTLKKERQTLKDLKIGKKIVIKSADKGGLVVVMVKNMYMSEAEKQFSDCNTYELLKSNPLLIYQNLLYTMVDKHTAN</sequence>
<dbReference type="Proteomes" id="UP000694892">
    <property type="component" value="Chromosome 4S"/>
</dbReference>
<evidence type="ECO:0000313" key="2">
    <source>
        <dbReference type="EMBL" id="OCT82175.1"/>
    </source>
</evidence>
<dbReference type="AlphaFoldDB" id="A0A974HLH4"/>
<dbReference type="EMBL" id="CM004473">
    <property type="protein sequence ID" value="OCT82175.1"/>
    <property type="molecule type" value="Genomic_DNA"/>
</dbReference>
<keyword evidence="1" id="KW-0175">Coiled coil</keyword>
<name>A0A974HLH4_XENLA</name>
<gene>
    <name evidence="2" type="ORF">XELAEV_18024687mg</name>
</gene>
<proteinExistence type="predicted"/>
<accession>A0A974HLH4</accession>
<evidence type="ECO:0000256" key="1">
    <source>
        <dbReference type="SAM" id="Coils"/>
    </source>
</evidence>
<evidence type="ECO:0000313" key="3">
    <source>
        <dbReference type="Proteomes" id="UP000694892"/>
    </source>
</evidence>